<gene>
    <name evidence="2" type="ORF">C2G38_2223255</name>
</gene>
<dbReference type="STRING" id="44941.A0A397U4P8"/>
<evidence type="ECO:0000256" key="1">
    <source>
        <dbReference type="ARBA" id="ARBA00022679"/>
    </source>
</evidence>
<dbReference type="EMBL" id="QKWP01002253">
    <property type="protein sequence ID" value="RIB04108.1"/>
    <property type="molecule type" value="Genomic_DNA"/>
</dbReference>
<organism evidence="2 3">
    <name type="scientific">Gigaspora rosea</name>
    <dbReference type="NCBI Taxonomy" id="44941"/>
    <lineage>
        <taxon>Eukaryota</taxon>
        <taxon>Fungi</taxon>
        <taxon>Fungi incertae sedis</taxon>
        <taxon>Mucoromycota</taxon>
        <taxon>Glomeromycotina</taxon>
        <taxon>Glomeromycetes</taxon>
        <taxon>Diversisporales</taxon>
        <taxon>Gigasporaceae</taxon>
        <taxon>Gigaspora</taxon>
    </lineage>
</organism>
<proteinExistence type="predicted"/>
<comment type="caution">
    <text evidence="2">The sequence shown here is derived from an EMBL/GenBank/DDBJ whole genome shotgun (WGS) entry which is preliminary data.</text>
</comment>
<keyword evidence="3" id="KW-1185">Reference proteome</keyword>
<reference evidence="2 3" key="1">
    <citation type="submission" date="2018-06" db="EMBL/GenBank/DDBJ databases">
        <title>Comparative genomics reveals the genomic features of Rhizophagus irregularis, R. cerebriforme, R. diaphanum and Gigaspora rosea, and their symbiotic lifestyle signature.</title>
        <authorList>
            <person name="Morin E."/>
            <person name="San Clemente H."/>
            <person name="Chen E.C.H."/>
            <person name="De La Providencia I."/>
            <person name="Hainaut M."/>
            <person name="Kuo A."/>
            <person name="Kohler A."/>
            <person name="Murat C."/>
            <person name="Tang N."/>
            <person name="Roy S."/>
            <person name="Loubradou J."/>
            <person name="Henrissat B."/>
            <person name="Grigoriev I.V."/>
            <person name="Corradi N."/>
            <person name="Roux C."/>
            <person name="Martin F.M."/>
        </authorList>
    </citation>
    <scope>NUCLEOTIDE SEQUENCE [LARGE SCALE GENOMIC DNA]</scope>
    <source>
        <strain evidence="2 3">DAOM 194757</strain>
    </source>
</reference>
<sequence length="443" mass="50582">MSVIIKETLYVKPARQTKHAQIPLSNCDIILSPVYSGFIYFFKNVLKKDNFMNIQNLLTSLEYVLNDYYPLAGTLKNSPDGRYIIDCNDRGIQFIIAECSDITINQLEEKNWERAVIPHGLLPPTIIPNKIDPILFIIQYTTFADGSVALGFAKHHHIIDGFGLFNFIDNWGRRTRLEPIDPPIHDRSLLKASGNPSTYIPHEYFVKKPTDSDFSNARTRMSLVTTKIFRVSHDGLKRLRDYYSVGIPNGSWISTNDALVAHFWRTATRARNIDLNTEVFCSIALNGRDRLNPPIPKNYWGNVVFQICPKMLVSQLINGSPSSVALQIRKAVTDMNDSRIRSIIDWIEQQPDKSLVSQSLLFNGKDFGITNWSKFQKHNLINFGDGTPIKQRVMLEFASDGFYVISGTDDGIEICFSLQTEKFEILEQDPEFKKFIVPLHNLE</sequence>
<keyword evidence="1 2" id="KW-0808">Transferase</keyword>
<accession>A0A397U4P8</accession>
<dbReference type="InterPro" id="IPR050317">
    <property type="entry name" value="Plant_Fungal_Acyltransferase"/>
</dbReference>
<evidence type="ECO:0000313" key="2">
    <source>
        <dbReference type="EMBL" id="RIB04108.1"/>
    </source>
</evidence>
<dbReference type="AlphaFoldDB" id="A0A397U4P8"/>
<protein>
    <submittedName>
        <fullName evidence="2">Transferase</fullName>
    </submittedName>
</protein>
<dbReference type="PANTHER" id="PTHR31642:SF310">
    <property type="entry name" value="FATTY ALCOHOL:CAFFEOYL-COA ACYLTRANSFERASE"/>
    <property type="match status" value="1"/>
</dbReference>
<dbReference type="Proteomes" id="UP000266673">
    <property type="component" value="Unassembled WGS sequence"/>
</dbReference>
<evidence type="ECO:0000313" key="3">
    <source>
        <dbReference type="Proteomes" id="UP000266673"/>
    </source>
</evidence>
<dbReference type="InterPro" id="IPR023213">
    <property type="entry name" value="CAT-like_dom_sf"/>
</dbReference>
<dbReference type="Pfam" id="PF02458">
    <property type="entry name" value="Transferase"/>
    <property type="match status" value="1"/>
</dbReference>
<name>A0A397U4P8_9GLOM</name>
<dbReference type="OrthoDB" id="671439at2759"/>
<dbReference type="Gene3D" id="3.30.559.10">
    <property type="entry name" value="Chloramphenicol acetyltransferase-like domain"/>
    <property type="match status" value="2"/>
</dbReference>
<dbReference type="GO" id="GO:0016747">
    <property type="term" value="F:acyltransferase activity, transferring groups other than amino-acyl groups"/>
    <property type="evidence" value="ECO:0007669"/>
    <property type="project" value="TreeGrafter"/>
</dbReference>
<dbReference type="PANTHER" id="PTHR31642">
    <property type="entry name" value="TRICHOTHECENE 3-O-ACETYLTRANSFERASE"/>
    <property type="match status" value="1"/>
</dbReference>